<dbReference type="AlphaFoldDB" id="A0AAV7NWK8"/>
<feature type="region of interest" description="Disordered" evidence="1">
    <location>
        <begin position="1"/>
        <end position="110"/>
    </location>
</feature>
<reference evidence="2" key="1">
    <citation type="journal article" date="2022" name="bioRxiv">
        <title>Sequencing and chromosome-scale assembly of the giantPleurodeles waltlgenome.</title>
        <authorList>
            <person name="Brown T."/>
            <person name="Elewa A."/>
            <person name="Iarovenko S."/>
            <person name="Subramanian E."/>
            <person name="Araus A.J."/>
            <person name="Petzold A."/>
            <person name="Susuki M."/>
            <person name="Suzuki K.-i.T."/>
            <person name="Hayashi T."/>
            <person name="Toyoda A."/>
            <person name="Oliveira C."/>
            <person name="Osipova E."/>
            <person name="Leigh N.D."/>
            <person name="Simon A."/>
            <person name="Yun M.H."/>
        </authorList>
    </citation>
    <scope>NUCLEOTIDE SEQUENCE</scope>
    <source>
        <strain evidence="2">20211129_DDA</strain>
        <tissue evidence="2">Liver</tissue>
    </source>
</reference>
<dbReference type="EMBL" id="JANPWB010000012">
    <property type="protein sequence ID" value="KAJ1119222.1"/>
    <property type="molecule type" value="Genomic_DNA"/>
</dbReference>
<evidence type="ECO:0000313" key="2">
    <source>
        <dbReference type="EMBL" id="KAJ1119222.1"/>
    </source>
</evidence>
<accession>A0AAV7NWK8</accession>
<organism evidence="2 3">
    <name type="scientific">Pleurodeles waltl</name>
    <name type="common">Iberian ribbed newt</name>
    <dbReference type="NCBI Taxonomy" id="8319"/>
    <lineage>
        <taxon>Eukaryota</taxon>
        <taxon>Metazoa</taxon>
        <taxon>Chordata</taxon>
        <taxon>Craniata</taxon>
        <taxon>Vertebrata</taxon>
        <taxon>Euteleostomi</taxon>
        <taxon>Amphibia</taxon>
        <taxon>Batrachia</taxon>
        <taxon>Caudata</taxon>
        <taxon>Salamandroidea</taxon>
        <taxon>Salamandridae</taxon>
        <taxon>Pleurodelinae</taxon>
        <taxon>Pleurodeles</taxon>
    </lineage>
</organism>
<evidence type="ECO:0000313" key="3">
    <source>
        <dbReference type="Proteomes" id="UP001066276"/>
    </source>
</evidence>
<feature type="compositionally biased region" description="Basic residues" evidence="1">
    <location>
        <begin position="239"/>
        <end position="250"/>
    </location>
</feature>
<feature type="region of interest" description="Disordered" evidence="1">
    <location>
        <begin position="125"/>
        <end position="296"/>
    </location>
</feature>
<protein>
    <submittedName>
        <fullName evidence="2">Uncharacterized protein</fullName>
    </submittedName>
</protein>
<comment type="caution">
    <text evidence="2">The sequence shown here is derived from an EMBL/GenBank/DDBJ whole genome shotgun (WGS) entry which is preliminary data.</text>
</comment>
<evidence type="ECO:0000256" key="1">
    <source>
        <dbReference type="SAM" id="MobiDB-lite"/>
    </source>
</evidence>
<proteinExistence type="predicted"/>
<gene>
    <name evidence="2" type="ORF">NDU88_007408</name>
</gene>
<name>A0AAV7NWK8_PLEWA</name>
<dbReference type="Proteomes" id="UP001066276">
    <property type="component" value="Chromosome 8"/>
</dbReference>
<feature type="compositionally biased region" description="Basic and acidic residues" evidence="1">
    <location>
        <begin position="1"/>
        <end position="10"/>
    </location>
</feature>
<sequence length="296" mass="31462">MDPGPRDRHQLLPPAQILRRPPGDPLQGTPDPGNTSRRMTGPPDSGSPGSTPCPPHRPTPTHWLPPDLPSARPAPQSTNLSGRPQHLQPSYSGPPGQPPPPQDQLSAVTNVTAIPVAEPLLCRLSGLSSCPGPRRGPPVVVPMSTSPLFLLTSGGVKTPSPRRHRGLRSGPGPQRGHSLQSPGPGRLECQEPLTVATSRFGRQRHSPGVPPVGLSPTPEGDQPTPPSQSSDSDHESGRHGLHPPPRRLLTRPRATTRTTGCSPEGRNTALLPRCRTRHRLQSQRATPPIRDAPSPV</sequence>
<keyword evidence="3" id="KW-1185">Reference proteome</keyword>
<feature type="compositionally biased region" description="Low complexity" evidence="1">
    <location>
        <begin position="41"/>
        <end position="50"/>
    </location>
</feature>